<protein>
    <submittedName>
        <fullName evidence="1">Uncharacterized protein</fullName>
    </submittedName>
</protein>
<accession>A0ACD5EIS2</accession>
<organism evidence="1 2">
    <name type="scientific">Rhizobium ruizarguesonis</name>
    <dbReference type="NCBI Taxonomy" id="2081791"/>
    <lineage>
        <taxon>Bacteria</taxon>
        <taxon>Pseudomonadati</taxon>
        <taxon>Pseudomonadota</taxon>
        <taxon>Alphaproteobacteria</taxon>
        <taxon>Hyphomicrobiales</taxon>
        <taxon>Rhizobiaceae</taxon>
        <taxon>Rhizobium/Agrobacterium group</taxon>
        <taxon>Rhizobium</taxon>
    </lineage>
</organism>
<geneLocation type="plasmid" evidence="1 2">
    <name>unnamed2</name>
</geneLocation>
<dbReference type="EMBL" id="CP171852">
    <property type="protein sequence ID" value="XKM38935.1"/>
    <property type="molecule type" value="Genomic_DNA"/>
</dbReference>
<gene>
    <name evidence="1" type="ORF">A4U53_007515</name>
</gene>
<dbReference type="Proteomes" id="UP000078465">
    <property type="component" value="Plasmid unnamed2"/>
</dbReference>
<keyword evidence="1" id="KW-0614">Plasmid</keyword>
<evidence type="ECO:0000313" key="2">
    <source>
        <dbReference type="Proteomes" id="UP000078465"/>
    </source>
</evidence>
<name>A0ACD5EIS2_9HYPH</name>
<evidence type="ECO:0000313" key="1">
    <source>
        <dbReference type="EMBL" id="XKM38935.1"/>
    </source>
</evidence>
<proteinExistence type="predicted"/>
<sequence length="110" mass="12051">MIDIIVSDEYLHFKFSLFGRCDDRRSAELLGDQIPQFAAGKKAGKRLPAGNSAGDSRVILTRFYRCNGGGCIYVVQKEILCRPWPTSSIVCGICQHAAVTARTDAQALQS</sequence>
<reference evidence="1" key="1">
    <citation type="submission" date="2024-10" db="EMBL/GenBank/DDBJ databases">
        <title>Strain of Rhizobium-related bacteria isolated fromm roots of Vavilovia formosa.</title>
        <authorList>
            <person name="Kimeklis A."/>
            <person name="Afonin A."/>
        </authorList>
    </citation>
    <scope>NUCLEOTIDE SEQUENCE</scope>
    <source>
        <strain evidence="1">Vaf-46</strain>
    </source>
</reference>